<accession>A0A6N9NJZ5</accession>
<keyword evidence="1" id="KW-0732">Signal</keyword>
<reference evidence="2 3" key="1">
    <citation type="submission" date="2019-12" db="EMBL/GenBank/DDBJ databases">
        <authorList>
            <person name="Zhao J."/>
        </authorList>
    </citation>
    <scope>NUCLEOTIDE SEQUENCE [LARGE SCALE GENOMIC DNA]</scope>
    <source>
        <strain evidence="2 3">S-15</strain>
    </source>
</reference>
<dbReference type="EMBL" id="WWNE01000006">
    <property type="protein sequence ID" value="NBG66192.1"/>
    <property type="molecule type" value="Genomic_DNA"/>
</dbReference>
<keyword evidence="3" id="KW-1185">Reference proteome</keyword>
<dbReference type="RefSeq" id="WP_160633132.1">
    <property type="nucleotide sequence ID" value="NZ_WWNE01000006.1"/>
</dbReference>
<protein>
    <recommendedName>
        <fullName evidence="4">Outer membrane protein beta-barrel domain-containing protein</fullName>
    </recommendedName>
</protein>
<feature type="signal peptide" evidence="1">
    <location>
        <begin position="1"/>
        <end position="20"/>
    </location>
</feature>
<gene>
    <name evidence="2" type="ORF">GQN54_08675</name>
</gene>
<evidence type="ECO:0000313" key="2">
    <source>
        <dbReference type="EMBL" id="NBG66192.1"/>
    </source>
</evidence>
<organism evidence="2 3">
    <name type="scientific">Acidiluteibacter ferrifornacis</name>
    <dbReference type="NCBI Taxonomy" id="2692424"/>
    <lineage>
        <taxon>Bacteria</taxon>
        <taxon>Pseudomonadati</taxon>
        <taxon>Bacteroidota</taxon>
        <taxon>Flavobacteriia</taxon>
        <taxon>Flavobacteriales</taxon>
        <taxon>Cryomorphaceae</taxon>
        <taxon>Acidiluteibacter</taxon>
    </lineage>
</organism>
<evidence type="ECO:0008006" key="4">
    <source>
        <dbReference type="Google" id="ProtNLM"/>
    </source>
</evidence>
<dbReference type="AlphaFoldDB" id="A0A6N9NJZ5"/>
<evidence type="ECO:0000256" key="1">
    <source>
        <dbReference type="SAM" id="SignalP"/>
    </source>
</evidence>
<comment type="caution">
    <text evidence="2">The sequence shown here is derived from an EMBL/GenBank/DDBJ whole genome shotgun (WGS) entry which is preliminary data.</text>
</comment>
<sequence>MKKKMIFAVAAVLISGVTMGQELLTSKKGVPILPEAGDYAIGVDATPFLDYAGNLFNGNLGNTSPGFSYSPDRPFSIYGKRFIDANSAYRATFRLGVGNNSISNNVADVTDTTGEKFVEDKTTNSGFNVTLGLGKEWRRGKGRLQGVYGGEALVNLNSSKFKNEYGNSLQDIDDSTLTRTLEVKNGFGFGITVRAFVGVEYFIAPKMSIGAEYGYALGFNTRGYGETTTEALEPTGTTSTTVDTGTKATGFGLDTDASGFNIKFNFHF</sequence>
<dbReference type="Proteomes" id="UP000470771">
    <property type="component" value="Unassembled WGS sequence"/>
</dbReference>
<name>A0A6N9NJZ5_9FLAO</name>
<feature type="chain" id="PRO_5026851284" description="Outer membrane protein beta-barrel domain-containing protein" evidence="1">
    <location>
        <begin position="21"/>
        <end position="268"/>
    </location>
</feature>
<evidence type="ECO:0000313" key="3">
    <source>
        <dbReference type="Proteomes" id="UP000470771"/>
    </source>
</evidence>
<proteinExistence type="predicted"/>